<feature type="transmembrane region" description="Helical" evidence="9">
    <location>
        <begin position="154"/>
        <end position="176"/>
    </location>
</feature>
<feature type="transmembrane region" description="Helical" evidence="9">
    <location>
        <begin position="248"/>
        <end position="266"/>
    </location>
</feature>
<dbReference type="KEGG" id="spad:DVK44_19380"/>
<evidence type="ECO:0000256" key="1">
    <source>
        <dbReference type="ARBA" id="ARBA00004651"/>
    </source>
</evidence>
<evidence type="ECO:0000256" key="5">
    <source>
        <dbReference type="ARBA" id="ARBA00022989"/>
    </source>
</evidence>
<dbReference type="GO" id="GO:0005886">
    <property type="term" value="C:plasma membrane"/>
    <property type="evidence" value="ECO:0007669"/>
    <property type="project" value="UniProtKB-SubCell"/>
</dbReference>
<evidence type="ECO:0000256" key="2">
    <source>
        <dbReference type="ARBA" id="ARBA00022475"/>
    </source>
</evidence>
<keyword evidence="4 9" id="KW-0812">Transmembrane</keyword>
<dbReference type="OrthoDB" id="9774600at2"/>
<comment type="subcellular location">
    <subcellularLocation>
        <location evidence="1">Cell membrane</location>
        <topology evidence="1">Multi-pass membrane protein</topology>
    </subcellularLocation>
</comment>
<keyword evidence="5 9" id="KW-1133">Transmembrane helix</keyword>
<dbReference type="GO" id="GO:0016758">
    <property type="term" value="F:hexosyltransferase activity"/>
    <property type="evidence" value="ECO:0007669"/>
    <property type="project" value="InterPro"/>
</dbReference>
<evidence type="ECO:0000256" key="4">
    <source>
        <dbReference type="ARBA" id="ARBA00022692"/>
    </source>
</evidence>
<comment type="similarity">
    <text evidence="7">Belongs to the glycosyltransferase 87 family.</text>
</comment>
<keyword evidence="2" id="KW-1003">Cell membrane</keyword>
<dbReference type="AlphaFoldDB" id="A0A345I1B9"/>
<dbReference type="Pfam" id="PF09594">
    <property type="entry name" value="GT87"/>
    <property type="match status" value="1"/>
</dbReference>
<reference evidence="11" key="1">
    <citation type="submission" date="2018-07" db="EMBL/GenBank/DDBJ databases">
        <authorList>
            <person name="Zhao J."/>
        </authorList>
    </citation>
    <scope>NUCLEOTIDE SEQUENCE [LARGE SCALE GENOMIC DNA]</scope>
    <source>
        <strain evidence="11">GSSD-12</strain>
    </source>
</reference>
<evidence type="ECO:0000256" key="3">
    <source>
        <dbReference type="ARBA" id="ARBA00022679"/>
    </source>
</evidence>
<name>A0A345I1B9_9ACTN</name>
<evidence type="ECO:0000256" key="7">
    <source>
        <dbReference type="ARBA" id="ARBA00024033"/>
    </source>
</evidence>
<evidence type="ECO:0000313" key="10">
    <source>
        <dbReference type="EMBL" id="AXG82743.1"/>
    </source>
</evidence>
<feature type="transmembrane region" description="Helical" evidence="9">
    <location>
        <begin position="278"/>
        <end position="303"/>
    </location>
</feature>
<feature type="transmembrane region" description="Helical" evidence="9">
    <location>
        <begin position="99"/>
        <end position="120"/>
    </location>
</feature>
<gene>
    <name evidence="10" type="ORF">DVK44_19380</name>
</gene>
<evidence type="ECO:0000256" key="6">
    <source>
        <dbReference type="ARBA" id="ARBA00023136"/>
    </source>
</evidence>
<keyword evidence="6 9" id="KW-0472">Membrane</keyword>
<accession>A0A345I1B9</accession>
<feature type="transmembrane region" description="Helical" evidence="9">
    <location>
        <begin position="70"/>
        <end position="92"/>
    </location>
</feature>
<keyword evidence="11" id="KW-1185">Reference proteome</keyword>
<keyword evidence="3" id="KW-0808">Transferase</keyword>
<proteinExistence type="inferred from homology"/>
<feature type="transmembrane region" description="Helical" evidence="9">
    <location>
        <begin position="353"/>
        <end position="371"/>
    </location>
</feature>
<organism evidence="10 11">
    <name type="scientific">Streptomyces paludis</name>
    <dbReference type="NCBI Taxonomy" id="2282738"/>
    <lineage>
        <taxon>Bacteria</taxon>
        <taxon>Bacillati</taxon>
        <taxon>Actinomycetota</taxon>
        <taxon>Actinomycetes</taxon>
        <taxon>Kitasatosporales</taxon>
        <taxon>Streptomycetaceae</taxon>
        <taxon>Streptomyces</taxon>
    </lineage>
</organism>
<dbReference type="EMBL" id="CP031194">
    <property type="protein sequence ID" value="AXG82743.1"/>
    <property type="molecule type" value="Genomic_DNA"/>
</dbReference>
<evidence type="ECO:0000313" key="11">
    <source>
        <dbReference type="Proteomes" id="UP000253868"/>
    </source>
</evidence>
<dbReference type="InterPro" id="IPR018584">
    <property type="entry name" value="GT87"/>
</dbReference>
<feature type="region of interest" description="Disordered" evidence="8">
    <location>
        <begin position="385"/>
        <end position="421"/>
    </location>
</feature>
<evidence type="ECO:0000256" key="9">
    <source>
        <dbReference type="SAM" id="Phobius"/>
    </source>
</evidence>
<evidence type="ECO:0000256" key="8">
    <source>
        <dbReference type="SAM" id="MobiDB-lite"/>
    </source>
</evidence>
<protein>
    <submittedName>
        <fullName evidence="10">DUF2029 domain-containing protein</fullName>
    </submittedName>
</protein>
<sequence>MADALIYRAEGAAVVDGTDLYGPTPYESNHYGPGHYGLAGANGVTGAATGWQLSAGYPPFAALLFVPTTWLPVGALKVVLVIGNAALLALFVRLSWRFAGLPAVNAAVPITLAVAVALWLEPVLQTVLFGQISLAVGCLVLWDLSRPEQALGKGFALGVAAGITLTPAVFLVYLLVTGRVRAGLTALAGLIGTVLLGLLVLPHASGEFWTHHVVEFGRYGGPAGQVWTAGNQSLYGLLARALHTPEPGVWWALAAALTAAAGLWTARRAAVRAGAETWGVLAAALTALLVAPVGWSHHWVWCVPLLAVLLAERRFGTAAVAGVVWTAGGHLGVVPHQAGAELRLPWWQQPAASPYALAALGLLVYVAWRAHDFRRARARLRARPYVPPPRTHMPTPRRHGAKSTVGGPFDRRGSALGQQDVGVVEHAQYD</sequence>
<feature type="transmembrane region" description="Helical" evidence="9">
    <location>
        <begin position="182"/>
        <end position="201"/>
    </location>
</feature>
<dbReference type="Proteomes" id="UP000253868">
    <property type="component" value="Chromosome"/>
</dbReference>